<dbReference type="GO" id="GO:0003677">
    <property type="term" value="F:DNA binding"/>
    <property type="evidence" value="ECO:0007669"/>
    <property type="project" value="UniProtKB-KW"/>
</dbReference>
<keyword evidence="3" id="KW-0238">DNA-binding</keyword>
<evidence type="ECO:0000256" key="4">
    <source>
        <dbReference type="ARBA" id="ARBA00023163"/>
    </source>
</evidence>
<evidence type="ECO:0000313" key="7">
    <source>
        <dbReference type="Proteomes" id="UP000225889"/>
    </source>
</evidence>
<dbReference type="CDD" id="cd05466">
    <property type="entry name" value="PBP2_LTTR_substrate"/>
    <property type="match status" value="1"/>
</dbReference>
<accession>A0A2G3DUF4</accession>
<dbReference type="SUPFAM" id="SSF46785">
    <property type="entry name" value="Winged helix' DNA-binding domain"/>
    <property type="match status" value="1"/>
</dbReference>
<dbReference type="InterPro" id="IPR000847">
    <property type="entry name" value="LysR_HTH_N"/>
</dbReference>
<keyword evidence="4" id="KW-0804">Transcription</keyword>
<evidence type="ECO:0000313" key="6">
    <source>
        <dbReference type="EMBL" id="PHU34634.1"/>
    </source>
</evidence>
<protein>
    <recommendedName>
        <fullName evidence="5">HTH lysR-type domain-containing protein</fullName>
    </recommendedName>
</protein>
<dbReference type="Gene3D" id="1.10.10.10">
    <property type="entry name" value="Winged helix-like DNA-binding domain superfamily/Winged helix DNA-binding domain"/>
    <property type="match status" value="1"/>
</dbReference>
<name>A0A2G3DUF4_9FIRM</name>
<reference evidence="6 7" key="1">
    <citation type="submission" date="2017-10" db="EMBL/GenBank/DDBJ databases">
        <title>Resolving the taxonomy of Roseburia spp., Eubacterium rectale and Agathobacter spp. through phylogenomic analysis.</title>
        <authorList>
            <person name="Sheridan P.O."/>
            <person name="Walker A.W."/>
            <person name="Duncan S.H."/>
            <person name="Scott K.P."/>
            <person name="Toole P.W.O."/>
            <person name="Luis P."/>
            <person name="Flint H.J."/>
        </authorList>
    </citation>
    <scope>NUCLEOTIDE SEQUENCE [LARGE SCALE GENOMIC DNA]</scope>
    <source>
        <strain evidence="6 7">JK626</strain>
    </source>
</reference>
<sequence>MNTKNFKCFQVLYEEKNLVPAAKKLFMSPQGLGKLIKNLEDELDTPLFIRSKDGFLPTDAGILFYEKCLELEKSFRDLMINLENVRNREKRFQIGFASGSIRVIDINKIQKFMDENPAIVGAWYEQDNAMVKERVLNGELGFGFAIGAPEDDRLKGELIKSEDMVLYVYRGHPLFDKEEISVEEIKGDKIISMASRYRIHQDFLTACHMNGFHPNIVGNVNEGFSIFRLVENRVGLGVSPKILPDSDDVRAVKLKGEYSWDVYGIYREDGADVELAKKLIAFIK</sequence>
<dbReference type="PANTHER" id="PTHR30346">
    <property type="entry name" value="TRANSCRIPTIONAL DUAL REGULATOR HCAR-RELATED"/>
    <property type="match status" value="1"/>
</dbReference>
<dbReference type="RefSeq" id="WP_099392202.1">
    <property type="nucleotide sequence ID" value="NZ_PDYF01000017.1"/>
</dbReference>
<evidence type="ECO:0000256" key="1">
    <source>
        <dbReference type="ARBA" id="ARBA00009437"/>
    </source>
</evidence>
<feature type="domain" description="HTH lysR-type" evidence="5">
    <location>
        <begin position="1"/>
        <end position="58"/>
    </location>
</feature>
<reference evidence="6 7" key="2">
    <citation type="submission" date="2017-10" db="EMBL/GenBank/DDBJ databases">
        <authorList>
            <person name="Banno H."/>
            <person name="Chua N.-H."/>
        </authorList>
    </citation>
    <scope>NUCLEOTIDE SEQUENCE [LARGE SCALE GENOMIC DNA]</scope>
    <source>
        <strain evidence="6 7">JK626</strain>
    </source>
</reference>
<dbReference type="Pfam" id="PF00126">
    <property type="entry name" value="HTH_1"/>
    <property type="match status" value="1"/>
</dbReference>
<dbReference type="GO" id="GO:0003700">
    <property type="term" value="F:DNA-binding transcription factor activity"/>
    <property type="evidence" value="ECO:0007669"/>
    <property type="project" value="InterPro"/>
</dbReference>
<dbReference type="EMBL" id="PDYF01000017">
    <property type="protein sequence ID" value="PHU34634.1"/>
    <property type="molecule type" value="Genomic_DNA"/>
</dbReference>
<dbReference type="PANTHER" id="PTHR30346:SF0">
    <property type="entry name" value="HCA OPERON TRANSCRIPTIONAL ACTIVATOR HCAR"/>
    <property type="match status" value="1"/>
</dbReference>
<proteinExistence type="inferred from homology"/>
<gene>
    <name evidence="6" type="ORF">CSX01_09465</name>
</gene>
<organism evidence="6 7">
    <name type="scientific">Pseudobutyrivibrio ruminis</name>
    <dbReference type="NCBI Taxonomy" id="46206"/>
    <lineage>
        <taxon>Bacteria</taxon>
        <taxon>Bacillati</taxon>
        <taxon>Bacillota</taxon>
        <taxon>Clostridia</taxon>
        <taxon>Lachnospirales</taxon>
        <taxon>Lachnospiraceae</taxon>
        <taxon>Pseudobutyrivibrio</taxon>
    </lineage>
</organism>
<dbReference type="PROSITE" id="PS50931">
    <property type="entry name" value="HTH_LYSR"/>
    <property type="match status" value="1"/>
</dbReference>
<dbReference type="Proteomes" id="UP000225889">
    <property type="component" value="Unassembled WGS sequence"/>
</dbReference>
<comment type="similarity">
    <text evidence="1">Belongs to the LysR transcriptional regulatory family.</text>
</comment>
<dbReference type="Gene3D" id="3.40.190.290">
    <property type="match status" value="1"/>
</dbReference>
<keyword evidence="2" id="KW-0805">Transcription regulation</keyword>
<dbReference type="SUPFAM" id="SSF53850">
    <property type="entry name" value="Periplasmic binding protein-like II"/>
    <property type="match status" value="1"/>
</dbReference>
<comment type="caution">
    <text evidence="6">The sequence shown here is derived from an EMBL/GenBank/DDBJ whole genome shotgun (WGS) entry which is preliminary data.</text>
</comment>
<dbReference type="Pfam" id="PF03466">
    <property type="entry name" value="LysR_substrate"/>
    <property type="match status" value="1"/>
</dbReference>
<evidence type="ECO:0000256" key="3">
    <source>
        <dbReference type="ARBA" id="ARBA00023125"/>
    </source>
</evidence>
<dbReference type="GO" id="GO:0032993">
    <property type="term" value="C:protein-DNA complex"/>
    <property type="evidence" value="ECO:0007669"/>
    <property type="project" value="TreeGrafter"/>
</dbReference>
<dbReference type="InterPro" id="IPR036388">
    <property type="entry name" value="WH-like_DNA-bd_sf"/>
</dbReference>
<dbReference type="InterPro" id="IPR005119">
    <property type="entry name" value="LysR_subst-bd"/>
</dbReference>
<evidence type="ECO:0000256" key="2">
    <source>
        <dbReference type="ARBA" id="ARBA00023015"/>
    </source>
</evidence>
<dbReference type="AlphaFoldDB" id="A0A2G3DUF4"/>
<dbReference type="InterPro" id="IPR036390">
    <property type="entry name" value="WH_DNA-bd_sf"/>
</dbReference>
<evidence type="ECO:0000259" key="5">
    <source>
        <dbReference type="PROSITE" id="PS50931"/>
    </source>
</evidence>